<reference evidence="2" key="1">
    <citation type="submission" date="2022-07" db="EMBL/GenBank/DDBJ databases">
        <title>Phylogenomic reconstructions and comparative analyses of Kickxellomycotina fungi.</title>
        <authorList>
            <person name="Reynolds N.K."/>
            <person name="Stajich J.E."/>
            <person name="Barry K."/>
            <person name="Grigoriev I.V."/>
            <person name="Crous P."/>
            <person name="Smith M.E."/>
        </authorList>
    </citation>
    <scope>NUCLEOTIDE SEQUENCE</scope>
    <source>
        <strain evidence="2">BCRC 34297</strain>
    </source>
</reference>
<dbReference type="AlphaFoldDB" id="A0A9W8GWW1"/>
<feature type="region of interest" description="Disordered" evidence="1">
    <location>
        <begin position="1"/>
        <end position="111"/>
    </location>
</feature>
<proteinExistence type="predicted"/>
<feature type="compositionally biased region" description="Basic and acidic residues" evidence="1">
    <location>
        <begin position="51"/>
        <end position="64"/>
    </location>
</feature>
<dbReference type="Proteomes" id="UP001140011">
    <property type="component" value="Unassembled WGS sequence"/>
</dbReference>
<evidence type="ECO:0000313" key="2">
    <source>
        <dbReference type="EMBL" id="KAJ2752002.1"/>
    </source>
</evidence>
<dbReference type="OrthoDB" id="5551320at2759"/>
<feature type="region of interest" description="Disordered" evidence="1">
    <location>
        <begin position="185"/>
        <end position="219"/>
    </location>
</feature>
<dbReference type="EMBL" id="JANBUH010000332">
    <property type="protein sequence ID" value="KAJ2752002.1"/>
    <property type="molecule type" value="Genomic_DNA"/>
</dbReference>
<organism evidence="2 3">
    <name type="scientific">Coemansia pectinata</name>
    <dbReference type="NCBI Taxonomy" id="1052879"/>
    <lineage>
        <taxon>Eukaryota</taxon>
        <taxon>Fungi</taxon>
        <taxon>Fungi incertae sedis</taxon>
        <taxon>Zoopagomycota</taxon>
        <taxon>Kickxellomycotina</taxon>
        <taxon>Kickxellomycetes</taxon>
        <taxon>Kickxellales</taxon>
        <taxon>Kickxellaceae</taxon>
        <taxon>Coemansia</taxon>
    </lineage>
</organism>
<evidence type="ECO:0000256" key="1">
    <source>
        <dbReference type="SAM" id="MobiDB-lite"/>
    </source>
</evidence>
<comment type="caution">
    <text evidence="2">The sequence shown here is derived from an EMBL/GenBank/DDBJ whole genome shotgun (WGS) entry which is preliminary data.</text>
</comment>
<accession>A0A9W8GWW1</accession>
<sequence>MSNASGHQSGRGGGGGRGGRQPGYRGGGSGGPGPGRGRGMGGGSGRGRGRGSGERYDNKDHREGPNIAPSGSGRDATTNRIGHGPIPGRGTGDNHHSTKPGHLIPVKPSSPTPWASIAWRVLYVVPPNARSELGLAGEKIPGPFSPPLHPSTPEQAANAGPRKPQDVLRKQNEVYAMKQRVQQLLQQAADSPSGGIGTYVGRLSHNNNPLIPVLPRLDP</sequence>
<evidence type="ECO:0000313" key="3">
    <source>
        <dbReference type="Proteomes" id="UP001140011"/>
    </source>
</evidence>
<keyword evidence="3" id="KW-1185">Reference proteome</keyword>
<name>A0A9W8GWW1_9FUNG</name>
<feature type="region of interest" description="Disordered" evidence="1">
    <location>
        <begin position="136"/>
        <end position="170"/>
    </location>
</feature>
<feature type="compositionally biased region" description="Gly residues" evidence="1">
    <location>
        <begin position="9"/>
        <end position="46"/>
    </location>
</feature>
<gene>
    <name evidence="2" type="ORF">GGI19_004110</name>
</gene>
<protein>
    <submittedName>
        <fullName evidence="2">Uncharacterized protein</fullName>
    </submittedName>
</protein>